<keyword evidence="1" id="KW-0732">Signal</keyword>
<protein>
    <recommendedName>
        <fullName evidence="4">Cyclin C-terminal domain-containing protein</fullName>
    </recommendedName>
</protein>
<feature type="signal peptide" evidence="1">
    <location>
        <begin position="1"/>
        <end position="22"/>
    </location>
</feature>
<reference evidence="2 3" key="1">
    <citation type="journal article" date="2018" name="PLoS ONE">
        <title>The draft genome of Kipferlia bialata reveals reductive genome evolution in fornicate parasites.</title>
        <authorList>
            <person name="Tanifuji G."/>
            <person name="Takabayashi S."/>
            <person name="Kume K."/>
            <person name="Takagi M."/>
            <person name="Nakayama T."/>
            <person name="Kamikawa R."/>
            <person name="Inagaki Y."/>
            <person name="Hashimoto T."/>
        </authorList>
    </citation>
    <scope>NUCLEOTIDE SEQUENCE [LARGE SCALE GENOMIC DNA]</scope>
    <source>
        <strain evidence="2">NY0173</strain>
    </source>
</reference>
<gene>
    <name evidence="2" type="ORF">KIPB_008310</name>
</gene>
<dbReference type="Proteomes" id="UP000265618">
    <property type="component" value="Unassembled WGS sequence"/>
</dbReference>
<comment type="caution">
    <text evidence="2">The sequence shown here is derived from an EMBL/GenBank/DDBJ whole genome shotgun (WGS) entry which is preliminary data.</text>
</comment>
<keyword evidence="3" id="KW-1185">Reference proteome</keyword>
<dbReference type="EMBL" id="BDIP01002540">
    <property type="protein sequence ID" value="GCA63174.1"/>
    <property type="molecule type" value="Genomic_DNA"/>
</dbReference>
<sequence>SIGVPVSHIAAAAILLVRRVESLTPEWMSVEEQEHWAETESDPCDIIEQADIERLAKRLAASIRVHHNRKGVEDYLGNVEKKYDCELNCYAQHLFADL</sequence>
<evidence type="ECO:0000256" key="1">
    <source>
        <dbReference type="SAM" id="SignalP"/>
    </source>
</evidence>
<organism evidence="2 3">
    <name type="scientific">Kipferlia bialata</name>
    <dbReference type="NCBI Taxonomy" id="797122"/>
    <lineage>
        <taxon>Eukaryota</taxon>
        <taxon>Metamonada</taxon>
        <taxon>Carpediemonas-like organisms</taxon>
        <taxon>Kipferlia</taxon>
    </lineage>
</organism>
<dbReference type="AlphaFoldDB" id="A0A391NN10"/>
<proteinExistence type="predicted"/>
<feature type="non-terminal residue" evidence="2">
    <location>
        <position position="1"/>
    </location>
</feature>
<name>A0A391NN10_9EUKA</name>
<evidence type="ECO:0008006" key="4">
    <source>
        <dbReference type="Google" id="ProtNLM"/>
    </source>
</evidence>
<evidence type="ECO:0000313" key="3">
    <source>
        <dbReference type="Proteomes" id="UP000265618"/>
    </source>
</evidence>
<evidence type="ECO:0000313" key="2">
    <source>
        <dbReference type="EMBL" id="GCA63174.1"/>
    </source>
</evidence>
<accession>A0A391NN10</accession>
<feature type="chain" id="PRO_5017405370" description="Cyclin C-terminal domain-containing protein" evidence="1">
    <location>
        <begin position="23"/>
        <end position="98"/>
    </location>
</feature>